<feature type="domain" description="CCHC-type" evidence="3">
    <location>
        <begin position="206"/>
        <end position="220"/>
    </location>
</feature>
<dbReference type="OrthoDB" id="427960at2759"/>
<evidence type="ECO:0000259" key="3">
    <source>
        <dbReference type="PROSITE" id="PS50158"/>
    </source>
</evidence>
<sequence length="578" mass="61288">MASNGSAGDVVSGVLIREKSIKISFPKDGAESDIFAFLESVNVKVEDLLAVQALPGKEFDVTFKSTLLRRTKWPAVAASNSATAESYFEDLKVVNVLHVPHELNDNVVRYVLGKYGKVVCGRFLTYKGKPGLFNGTRQYKMALTKDIPSSIKLAGRDCWVRYFGQPITCLKCGEQGHLASACQKIRCFKCLEIGHVSSNCSKQVVCTVCGKEGHTYQGCPISFANRVGGPSTTWTKGGAVVVKTKESGDGGEKAVSGAEQEEVRAGTVEEKETTVEERSEQDGVGLVGGLEGGKRSEAGVDARAESSVGVSSGLSVGAEGGEGRMETGGGPGKGAQGGVPGGDGESQGLEGGGEGQGSGVGSGSGERGGGKGGGCDDVLVVPETPMDWAKEVEESRKQEGKAGSSQELVSLFGGVEPASGPSNSPQVDMELDSQGFIAVGDSWKGNQRGRGVKRGASSQPRSQSEGRPVKREKEGVDRARSLVGQCNILTGEQDWISCPEEGCTEVFDSYDLYCRHVVGTHNYTSLGRVPCPIQSCSVTCNTPTEWCQHLANKHPRFVQQHDVEFFNLYFIDESKCRI</sequence>
<dbReference type="GO" id="GO:0003723">
    <property type="term" value="F:RNA binding"/>
    <property type="evidence" value="ECO:0007669"/>
    <property type="project" value="InterPro"/>
</dbReference>
<keyword evidence="1" id="KW-0863">Zinc-finger</keyword>
<dbReference type="InterPro" id="IPR042509">
    <property type="entry name" value="ZCCHC3"/>
</dbReference>
<dbReference type="SMART" id="SM00343">
    <property type="entry name" value="ZnF_C2HC"/>
    <property type="match status" value="3"/>
</dbReference>
<evidence type="ECO:0000313" key="5">
    <source>
        <dbReference type="Proteomes" id="UP001152320"/>
    </source>
</evidence>
<feature type="compositionally biased region" description="Basic and acidic residues" evidence="2">
    <location>
        <begin position="467"/>
        <end position="476"/>
    </location>
</feature>
<dbReference type="EMBL" id="JAIZAY010000001">
    <property type="protein sequence ID" value="KAJ8048946.1"/>
    <property type="molecule type" value="Genomic_DNA"/>
</dbReference>
<dbReference type="Pfam" id="PF00098">
    <property type="entry name" value="zf-CCHC"/>
    <property type="match status" value="1"/>
</dbReference>
<keyword evidence="1" id="KW-0479">Metal-binding</keyword>
<feature type="region of interest" description="Disordered" evidence="2">
    <location>
        <begin position="245"/>
        <end position="380"/>
    </location>
</feature>
<feature type="compositionally biased region" description="Basic and acidic residues" evidence="2">
    <location>
        <begin position="292"/>
        <end position="304"/>
    </location>
</feature>
<dbReference type="PANTHER" id="PTHR22639">
    <property type="entry name" value="GAG-RELATED PROTEIN"/>
    <property type="match status" value="1"/>
</dbReference>
<dbReference type="SUPFAM" id="SSF57756">
    <property type="entry name" value="Retrovirus zinc finger-like domains"/>
    <property type="match status" value="1"/>
</dbReference>
<dbReference type="SMART" id="SM00355">
    <property type="entry name" value="ZnF_C2H2"/>
    <property type="match status" value="2"/>
</dbReference>
<feature type="compositionally biased region" description="Polar residues" evidence="2">
    <location>
        <begin position="456"/>
        <end position="465"/>
    </location>
</feature>
<comment type="caution">
    <text evidence="4">The sequence shown here is derived from an EMBL/GenBank/DDBJ whole genome shotgun (WGS) entry which is preliminary data.</text>
</comment>
<dbReference type="InterPro" id="IPR001878">
    <property type="entry name" value="Znf_CCHC"/>
</dbReference>
<feature type="compositionally biased region" description="Low complexity" evidence="2">
    <location>
        <begin position="305"/>
        <end position="317"/>
    </location>
</feature>
<accession>A0A9Q1HKV4</accession>
<evidence type="ECO:0000256" key="1">
    <source>
        <dbReference type="PROSITE-ProRule" id="PRU00047"/>
    </source>
</evidence>
<keyword evidence="5" id="KW-1185">Reference proteome</keyword>
<dbReference type="GO" id="GO:0003690">
    <property type="term" value="F:double-stranded DNA binding"/>
    <property type="evidence" value="ECO:0007669"/>
    <property type="project" value="InterPro"/>
</dbReference>
<dbReference type="GO" id="GO:0002218">
    <property type="term" value="P:activation of innate immune response"/>
    <property type="evidence" value="ECO:0007669"/>
    <property type="project" value="InterPro"/>
</dbReference>
<organism evidence="4 5">
    <name type="scientific">Holothuria leucospilota</name>
    <name type="common">Black long sea cucumber</name>
    <name type="synonym">Mertensiothuria leucospilota</name>
    <dbReference type="NCBI Taxonomy" id="206669"/>
    <lineage>
        <taxon>Eukaryota</taxon>
        <taxon>Metazoa</taxon>
        <taxon>Echinodermata</taxon>
        <taxon>Eleutherozoa</taxon>
        <taxon>Echinozoa</taxon>
        <taxon>Holothuroidea</taxon>
        <taxon>Aspidochirotacea</taxon>
        <taxon>Aspidochirotida</taxon>
        <taxon>Holothuriidae</taxon>
        <taxon>Holothuria</taxon>
    </lineage>
</organism>
<feature type="domain" description="CCHC-type" evidence="3">
    <location>
        <begin position="186"/>
        <end position="202"/>
    </location>
</feature>
<gene>
    <name evidence="4" type="ORF">HOLleu_01464</name>
</gene>
<dbReference type="InterPro" id="IPR036875">
    <property type="entry name" value="Znf_CCHC_sf"/>
</dbReference>
<dbReference type="GO" id="GO:0008270">
    <property type="term" value="F:zinc ion binding"/>
    <property type="evidence" value="ECO:0007669"/>
    <property type="project" value="UniProtKB-KW"/>
</dbReference>
<proteinExistence type="predicted"/>
<name>A0A9Q1HKV4_HOLLE</name>
<feature type="region of interest" description="Disordered" evidence="2">
    <location>
        <begin position="441"/>
        <end position="476"/>
    </location>
</feature>
<protein>
    <submittedName>
        <fullName evidence="4">Zinc finger CCHC domain-containing protein 3</fullName>
    </submittedName>
</protein>
<feature type="domain" description="CCHC-type" evidence="3">
    <location>
        <begin position="169"/>
        <end position="184"/>
    </location>
</feature>
<evidence type="ECO:0000313" key="4">
    <source>
        <dbReference type="EMBL" id="KAJ8048946.1"/>
    </source>
</evidence>
<reference evidence="4" key="1">
    <citation type="submission" date="2021-10" db="EMBL/GenBank/DDBJ databases">
        <title>Tropical sea cucumber genome reveals ecological adaptation and Cuvierian tubules defense mechanism.</title>
        <authorList>
            <person name="Chen T."/>
        </authorList>
    </citation>
    <scope>NUCLEOTIDE SEQUENCE</scope>
    <source>
        <strain evidence="4">Nanhai2018</strain>
        <tissue evidence="4">Muscle</tissue>
    </source>
</reference>
<dbReference type="Gene3D" id="4.10.60.10">
    <property type="entry name" value="Zinc finger, CCHC-type"/>
    <property type="match status" value="1"/>
</dbReference>
<feature type="compositionally biased region" description="Gly residues" evidence="2">
    <location>
        <begin position="326"/>
        <end position="375"/>
    </location>
</feature>
<evidence type="ECO:0000256" key="2">
    <source>
        <dbReference type="SAM" id="MobiDB-lite"/>
    </source>
</evidence>
<dbReference type="Proteomes" id="UP001152320">
    <property type="component" value="Chromosome 1"/>
</dbReference>
<dbReference type="InterPro" id="IPR013087">
    <property type="entry name" value="Znf_C2H2_type"/>
</dbReference>
<dbReference type="PROSITE" id="PS50158">
    <property type="entry name" value="ZF_CCHC"/>
    <property type="match status" value="3"/>
</dbReference>
<feature type="compositionally biased region" description="Basic and acidic residues" evidence="2">
    <location>
        <begin position="261"/>
        <end position="281"/>
    </location>
</feature>
<dbReference type="PANTHER" id="PTHR22639:SF3">
    <property type="entry name" value="ZINC FINGER CCHC DOMAIN-CONTAINING PROTEIN 3"/>
    <property type="match status" value="1"/>
</dbReference>
<keyword evidence="1" id="KW-0862">Zinc</keyword>
<dbReference type="AlphaFoldDB" id="A0A9Q1HKV4"/>